<gene>
    <name evidence="2" type="ORF">LVIROSA_LOCUS20340</name>
</gene>
<evidence type="ECO:0000256" key="1">
    <source>
        <dbReference type="SAM" id="MobiDB-lite"/>
    </source>
</evidence>
<proteinExistence type="predicted"/>
<keyword evidence="3" id="KW-1185">Reference proteome</keyword>
<reference evidence="2 3" key="1">
    <citation type="submission" date="2022-01" db="EMBL/GenBank/DDBJ databases">
        <authorList>
            <person name="Xiong W."/>
            <person name="Schranz E."/>
        </authorList>
    </citation>
    <scope>NUCLEOTIDE SEQUENCE [LARGE SCALE GENOMIC DNA]</scope>
</reference>
<sequence length="84" mass="8812">MLLGSSPPSYLPYLPSLSFKYRFLPFFTDAPSSTYDLLHFPIGATNLRVCLLLSCSTPTATAIAPGRGAGEAGGRDGSTGRNDG</sequence>
<dbReference type="EMBL" id="CAKMRJ010003334">
    <property type="protein sequence ID" value="CAH1433769.1"/>
    <property type="molecule type" value="Genomic_DNA"/>
</dbReference>
<comment type="caution">
    <text evidence="2">The sequence shown here is derived from an EMBL/GenBank/DDBJ whole genome shotgun (WGS) entry which is preliminary data.</text>
</comment>
<dbReference type="AlphaFoldDB" id="A0AAU9N6Q5"/>
<evidence type="ECO:0000313" key="3">
    <source>
        <dbReference type="Proteomes" id="UP001157418"/>
    </source>
</evidence>
<protein>
    <submittedName>
        <fullName evidence="2">Uncharacterized protein</fullName>
    </submittedName>
</protein>
<evidence type="ECO:0000313" key="2">
    <source>
        <dbReference type="EMBL" id="CAH1433769.1"/>
    </source>
</evidence>
<dbReference type="Proteomes" id="UP001157418">
    <property type="component" value="Unassembled WGS sequence"/>
</dbReference>
<feature type="region of interest" description="Disordered" evidence="1">
    <location>
        <begin position="64"/>
        <end position="84"/>
    </location>
</feature>
<name>A0AAU9N6Q5_9ASTR</name>
<accession>A0AAU9N6Q5</accession>
<organism evidence="2 3">
    <name type="scientific">Lactuca virosa</name>
    <dbReference type="NCBI Taxonomy" id="75947"/>
    <lineage>
        <taxon>Eukaryota</taxon>
        <taxon>Viridiplantae</taxon>
        <taxon>Streptophyta</taxon>
        <taxon>Embryophyta</taxon>
        <taxon>Tracheophyta</taxon>
        <taxon>Spermatophyta</taxon>
        <taxon>Magnoliopsida</taxon>
        <taxon>eudicotyledons</taxon>
        <taxon>Gunneridae</taxon>
        <taxon>Pentapetalae</taxon>
        <taxon>asterids</taxon>
        <taxon>campanulids</taxon>
        <taxon>Asterales</taxon>
        <taxon>Asteraceae</taxon>
        <taxon>Cichorioideae</taxon>
        <taxon>Cichorieae</taxon>
        <taxon>Lactucinae</taxon>
        <taxon>Lactuca</taxon>
    </lineage>
</organism>
<feature type="compositionally biased region" description="Gly residues" evidence="1">
    <location>
        <begin position="67"/>
        <end position="77"/>
    </location>
</feature>